<name>A0ABU5RJI3_9PSEU</name>
<dbReference type="InterPro" id="IPR001254">
    <property type="entry name" value="Trypsin_dom"/>
</dbReference>
<sequence length="194" mass="20144">MTDEAIAARNETMLRQRRGGASVATIARAHGLSGGYTSRLSRHLNDDCRPPDDIVKLPLNKAAIAAAYLRGASTNTLARALGVSYSTVYRVLAELGVPMQLDTTVVPAARCANAFQSAGEFCTDNPHGTDGPGNGDSGGPAVQLVDGVPQLVGTCSRGASAGAGRGHLGVHERAGLPAVDLRRRPRWLAQPHGS</sequence>
<dbReference type="InterPro" id="IPR043504">
    <property type="entry name" value="Peptidase_S1_PA_chymotrypsin"/>
</dbReference>
<organism evidence="3 4">
    <name type="scientific">Amycolatopsis heterodermiae</name>
    <dbReference type="NCBI Taxonomy" id="3110235"/>
    <lineage>
        <taxon>Bacteria</taxon>
        <taxon>Bacillati</taxon>
        <taxon>Actinomycetota</taxon>
        <taxon>Actinomycetes</taxon>
        <taxon>Pseudonocardiales</taxon>
        <taxon>Pseudonocardiaceae</taxon>
        <taxon>Amycolatopsis</taxon>
    </lineage>
</organism>
<dbReference type="Proteomes" id="UP001304298">
    <property type="component" value="Unassembled WGS sequence"/>
</dbReference>
<evidence type="ECO:0000313" key="3">
    <source>
        <dbReference type="EMBL" id="MEA5366448.1"/>
    </source>
</evidence>
<evidence type="ECO:0000313" key="4">
    <source>
        <dbReference type="Proteomes" id="UP001304298"/>
    </source>
</evidence>
<dbReference type="RefSeq" id="WP_323335681.1">
    <property type="nucleotide sequence ID" value="NZ_JAYFSI010000015.1"/>
</dbReference>
<dbReference type="Gene3D" id="2.40.10.10">
    <property type="entry name" value="Trypsin-like serine proteases"/>
    <property type="match status" value="1"/>
</dbReference>
<dbReference type="SUPFAM" id="SSF50494">
    <property type="entry name" value="Trypsin-like serine proteases"/>
    <property type="match status" value="1"/>
</dbReference>
<dbReference type="Pfam" id="PF13384">
    <property type="entry name" value="HTH_23"/>
    <property type="match status" value="1"/>
</dbReference>
<dbReference type="InterPro" id="IPR009003">
    <property type="entry name" value="Peptidase_S1_PA"/>
</dbReference>
<feature type="domain" description="Peptidase S1" evidence="2">
    <location>
        <begin position="97"/>
        <end position="163"/>
    </location>
</feature>
<protein>
    <submittedName>
        <fullName evidence="3">Helix-turn-helix domain-containing protein</fullName>
    </submittedName>
</protein>
<evidence type="ECO:0000259" key="2">
    <source>
        <dbReference type="Pfam" id="PF00089"/>
    </source>
</evidence>
<evidence type="ECO:0000256" key="1">
    <source>
        <dbReference type="SAM" id="MobiDB-lite"/>
    </source>
</evidence>
<accession>A0ABU5RJI3</accession>
<reference evidence="3 4" key="1">
    <citation type="submission" date="2023-12" db="EMBL/GenBank/DDBJ databases">
        <title>Amycolatopsis sp. V23-08.</title>
        <authorList>
            <person name="Somphong A."/>
        </authorList>
    </citation>
    <scope>NUCLEOTIDE SEQUENCE [LARGE SCALE GENOMIC DNA]</scope>
    <source>
        <strain evidence="3 4">V23-08</strain>
    </source>
</reference>
<dbReference type="Pfam" id="PF00089">
    <property type="entry name" value="Trypsin"/>
    <property type="match status" value="1"/>
</dbReference>
<comment type="caution">
    <text evidence="3">The sequence shown here is derived from an EMBL/GenBank/DDBJ whole genome shotgun (WGS) entry which is preliminary data.</text>
</comment>
<feature type="region of interest" description="Disordered" evidence="1">
    <location>
        <begin position="122"/>
        <end position="141"/>
    </location>
</feature>
<dbReference type="EMBL" id="JAYFSI010000015">
    <property type="protein sequence ID" value="MEA5366448.1"/>
    <property type="molecule type" value="Genomic_DNA"/>
</dbReference>
<dbReference type="Gene3D" id="1.10.10.60">
    <property type="entry name" value="Homeodomain-like"/>
    <property type="match status" value="1"/>
</dbReference>
<proteinExistence type="predicted"/>
<keyword evidence="4" id="KW-1185">Reference proteome</keyword>
<gene>
    <name evidence="3" type="ORF">VA596_43440</name>
</gene>